<reference evidence="7" key="2">
    <citation type="journal article" date="2013" name="Nat. Genet.">
        <title>The draft genomes of soft-shell turtle and green sea turtle yield insights into the development and evolution of the turtle-specific body plan.</title>
        <authorList>
            <person name="Wang Z."/>
            <person name="Pascual-Anaya J."/>
            <person name="Zadissa A."/>
            <person name="Li W."/>
            <person name="Niimura Y."/>
            <person name="Huang Z."/>
            <person name="Li C."/>
            <person name="White S."/>
            <person name="Xiong Z."/>
            <person name="Fang D."/>
            <person name="Wang B."/>
            <person name="Ming Y."/>
            <person name="Chen Y."/>
            <person name="Zheng Y."/>
            <person name="Kuraku S."/>
            <person name="Pignatelli M."/>
            <person name="Herrero J."/>
            <person name="Beal K."/>
            <person name="Nozawa M."/>
            <person name="Li Q."/>
            <person name="Wang J."/>
            <person name="Zhang H."/>
            <person name="Yu L."/>
            <person name="Shigenobu S."/>
            <person name="Wang J."/>
            <person name="Liu J."/>
            <person name="Flicek P."/>
            <person name="Searle S."/>
            <person name="Wang J."/>
            <person name="Kuratani S."/>
            <person name="Yin Y."/>
            <person name="Aken B."/>
            <person name="Zhang G."/>
            <person name="Irie N."/>
        </authorList>
    </citation>
    <scope>NUCLEOTIDE SEQUENCE [LARGE SCALE GENOMIC DNA]</scope>
    <source>
        <strain evidence="7">Daiwa-1</strain>
    </source>
</reference>
<dbReference type="GO" id="GO:0005525">
    <property type="term" value="F:GTP binding"/>
    <property type="evidence" value="ECO:0007669"/>
    <property type="project" value="UniProtKB-KW"/>
</dbReference>
<dbReference type="PROSITE" id="PS51720">
    <property type="entry name" value="G_AIG1"/>
    <property type="match status" value="1"/>
</dbReference>
<keyword evidence="3" id="KW-0342">GTP-binding</keyword>
<keyword evidence="4" id="KW-0175">Coiled coil</keyword>
<evidence type="ECO:0000256" key="4">
    <source>
        <dbReference type="SAM" id="Coils"/>
    </source>
</evidence>
<feature type="domain" description="AIG1-type G" evidence="5">
    <location>
        <begin position="7"/>
        <end position="236"/>
    </location>
</feature>
<dbReference type="GeneTree" id="ENSGT00940000154844"/>
<evidence type="ECO:0000256" key="3">
    <source>
        <dbReference type="ARBA" id="ARBA00023134"/>
    </source>
</evidence>
<keyword evidence="2" id="KW-0547">Nucleotide-binding</keyword>
<dbReference type="PANTHER" id="PTHR10903">
    <property type="entry name" value="GTPASE, IMAP FAMILY MEMBER-RELATED"/>
    <property type="match status" value="1"/>
</dbReference>
<name>K7GCJ5_PELSI</name>
<sequence length="287" mass="31750">GGHSPGGPDLRIILVGKTGAGKSATGNTLLGEIKFESKFSAKPVTQTCAAGRGTWNGREVLVIDTPDILGTKGPVEASPQEIARCIALSCPGPHALLLVTQLGCYTAEDQAAAGQVREIFGEEAMRYLIVLFTRKLWGLVAACGNRCCALNNRATGSEREEQIRELREVVEGMVQANGGRCLTSEIYRHAMEKRQQQAKALEEKYRELEEAKVKDIIRRFKEKHGALKQDLHSRPEAGQEIHLTLGQDVYRALETLSEEQKATEAEEEENLLREIQKYYLEKLFGDD</sequence>
<dbReference type="InterPro" id="IPR006703">
    <property type="entry name" value="G_AIG1"/>
</dbReference>
<keyword evidence="7" id="KW-1185">Reference proteome</keyword>
<dbReference type="CDD" id="cd01852">
    <property type="entry name" value="AIG1"/>
    <property type="match status" value="1"/>
</dbReference>
<organism evidence="6 7">
    <name type="scientific">Pelodiscus sinensis</name>
    <name type="common">Chinese softshell turtle</name>
    <name type="synonym">Trionyx sinensis</name>
    <dbReference type="NCBI Taxonomy" id="13735"/>
    <lineage>
        <taxon>Eukaryota</taxon>
        <taxon>Metazoa</taxon>
        <taxon>Chordata</taxon>
        <taxon>Craniata</taxon>
        <taxon>Vertebrata</taxon>
        <taxon>Euteleostomi</taxon>
        <taxon>Archelosauria</taxon>
        <taxon>Testudinata</taxon>
        <taxon>Testudines</taxon>
        <taxon>Cryptodira</taxon>
        <taxon>Trionychia</taxon>
        <taxon>Trionychidae</taxon>
        <taxon>Pelodiscus</taxon>
    </lineage>
</organism>
<dbReference type="FunFam" id="3.40.50.300:FF:000366">
    <property type="entry name" value="GTPase, IMAP family member 2"/>
    <property type="match status" value="1"/>
</dbReference>
<dbReference type="Pfam" id="PF04548">
    <property type="entry name" value="AIG1"/>
    <property type="match status" value="2"/>
</dbReference>
<dbReference type="eggNOG" id="ENOG502SMXP">
    <property type="taxonomic scope" value="Eukaryota"/>
</dbReference>
<dbReference type="Gene3D" id="3.40.50.300">
    <property type="entry name" value="P-loop containing nucleotide triphosphate hydrolases"/>
    <property type="match status" value="1"/>
</dbReference>
<evidence type="ECO:0000256" key="1">
    <source>
        <dbReference type="ARBA" id="ARBA00008535"/>
    </source>
</evidence>
<dbReference type="STRING" id="13735.ENSPSIP00000018006"/>
<protein>
    <recommendedName>
        <fullName evidence="5">AIG1-type G domain-containing protein</fullName>
    </recommendedName>
</protein>
<dbReference type="AlphaFoldDB" id="K7GCJ5"/>
<reference evidence="7" key="1">
    <citation type="submission" date="2011-10" db="EMBL/GenBank/DDBJ databases">
        <authorList>
            <consortium name="Soft-shell Turtle Genome Consortium"/>
        </authorList>
    </citation>
    <scope>NUCLEOTIDE SEQUENCE [LARGE SCALE GENOMIC DNA]</scope>
    <source>
        <strain evidence="7">Daiwa-1</strain>
    </source>
</reference>
<reference evidence="6" key="4">
    <citation type="submission" date="2025-09" db="UniProtKB">
        <authorList>
            <consortium name="Ensembl"/>
        </authorList>
    </citation>
    <scope>IDENTIFICATION</scope>
</reference>
<evidence type="ECO:0000259" key="5">
    <source>
        <dbReference type="PROSITE" id="PS51720"/>
    </source>
</evidence>
<dbReference type="InterPro" id="IPR027417">
    <property type="entry name" value="P-loop_NTPase"/>
</dbReference>
<dbReference type="EMBL" id="AGCU01065715">
    <property type="status" value="NOT_ANNOTATED_CDS"/>
    <property type="molecule type" value="Genomic_DNA"/>
</dbReference>
<feature type="coiled-coil region" evidence="4">
    <location>
        <begin position="184"/>
        <end position="218"/>
    </location>
</feature>
<accession>K7GCJ5</accession>
<reference evidence="6" key="3">
    <citation type="submission" date="2025-08" db="UniProtKB">
        <authorList>
            <consortium name="Ensembl"/>
        </authorList>
    </citation>
    <scope>IDENTIFICATION</scope>
</reference>
<dbReference type="SUPFAM" id="SSF52540">
    <property type="entry name" value="P-loop containing nucleoside triphosphate hydrolases"/>
    <property type="match status" value="1"/>
</dbReference>
<evidence type="ECO:0000313" key="7">
    <source>
        <dbReference type="Proteomes" id="UP000007267"/>
    </source>
</evidence>
<proteinExistence type="inferred from homology"/>
<dbReference type="Ensembl" id="ENSPSIT00000018089.1">
    <property type="protein sequence ID" value="ENSPSIP00000018006.1"/>
    <property type="gene ID" value="ENSPSIG00000016016.1"/>
</dbReference>
<dbReference type="PANTHER" id="PTHR10903:SF73">
    <property type="entry name" value="GTPASE IMAP FAMILY MEMBER 8"/>
    <property type="match status" value="1"/>
</dbReference>
<comment type="similarity">
    <text evidence="1">Belongs to the TRAFAC class TrmE-Era-EngA-EngB-Septin-like GTPase superfamily. AIG1/Toc34/Toc159-like paraseptin GTPase family. IAN subfamily.</text>
</comment>
<dbReference type="OMA" id="GNRCCAL"/>
<evidence type="ECO:0000256" key="2">
    <source>
        <dbReference type="ARBA" id="ARBA00022741"/>
    </source>
</evidence>
<dbReference type="Proteomes" id="UP000007267">
    <property type="component" value="Unassembled WGS sequence"/>
</dbReference>
<evidence type="ECO:0000313" key="6">
    <source>
        <dbReference type="Ensembl" id="ENSPSIP00000018006.1"/>
    </source>
</evidence>
<dbReference type="InterPro" id="IPR045058">
    <property type="entry name" value="GIMA/IAN/Toc"/>
</dbReference>
<dbReference type="HOGENOM" id="CLU_010468_0_3_1"/>